<dbReference type="InterPro" id="IPR050377">
    <property type="entry name" value="Radical_SAM_PqqE_MftC-like"/>
</dbReference>
<dbReference type="SMART" id="SM00729">
    <property type="entry name" value="Elp3"/>
    <property type="match status" value="1"/>
</dbReference>
<sequence>MPWDVRQAPHVITWEVTRACQLHCRHCRAKAIRHRNPAELTLAEIEQVLEDIRDHFDPHPLLIFTGGDPTERDDLLDILRASVQRGLSTAVAPSVTPNLTPAVLDAWREVGVRTISLSIDGPSPAVHDTFRGVPGTFLASLAVARAIKERGFGLQVNTAVDVHTVDSLPEMGALARDLGVASWEVFFVVPTGRARQEDALSPESMDRTLAWLATYAQSAPYRVTAVAAPQYRRVMLETIPGLARPRTPAVREAQGFAFIDHTGEVYPSGYLPVSGGNVRRTPLSTIYRESPLFVSLRDPDALKGKCGTCPYRDICGGSRARAYAVHGDVLAEDPGCPYSAVMAV</sequence>
<dbReference type="PIRSF" id="PIRSF037420">
    <property type="entry name" value="PQQ_syn_pqqE"/>
    <property type="match status" value="1"/>
</dbReference>
<dbReference type="InterPro" id="IPR006638">
    <property type="entry name" value="Elp3/MiaA/NifB-like_rSAM"/>
</dbReference>
<dbReference type="InterPro" id="IPR058240">
    <property type="entry name" value="rSAM_sf"/>
</dbReference>
<evidence type="ECO:0000256" key="6">
    <source>
        <dbReference type="ARBA" id="ARBA00023014"/>
    </source>
</evidence>
<dbReference type="PANTHER" id="PTHR11228">
    <property type="entry name" value="RADICAL SAM DOMAIN PROTEIN"/>
    <property type="match status" value="1"/>
</dbReference>
<evidence type="ECO:0000256" key="1">
    <source>
        <dbReference type="ARBA" id="ARBA00001966"/>
    </source>
</evidence>
<dbReference type="AlphaFoldDB" id="A0A6F8ZDC4"/>
<dbReference type="KEGG" id="hfv:R50_0154"/>
<keyword evidence="2" id="KW-0004">4Fe-4S</keyword>
<dbReference type="EMBL" id="LR778114">
    <property type="protein sequence ID" value="CAB1127660.1"/>
    <property type="molecule type" value="Genomic_DNA"/>
</dbReference>
<gene>
    <name evidence="8" type="ORF">R50_0154</name>
</gene>
<comment type="cofactor">
    <cofactor evidence="1">
        <name>[4Fe-4S] cluster</name>
        <dbReference type="ChEBI" id="CHEBI:49883"/>
    </cofactor>
</comment>
<dbReference type="SFLD" id="SFLDS00029">
    <property type="entry name" value="Radical_SAM"/>
    <property type="match status" value="1"/>
</dbReference>
<accession>A0A6F8ZDC4</accession>
<dbReference type="GO" id="GO:0051539">
    <property type="term" value="F:4 iron, 4 sulfur cluster binding"/>
    <property type="evidence" value="ECO:0007669"/>
    <property type="project" value="UniProtKB-KW"/>
</dbReference>
<keyword evidence="5" id="KW-0408">Iron</keyword>
<dbReference type="InterPro" id="IPR013785">
    <property type="entry name" value="Aldolase_TIM"/>
</dbReference>
<dbReference type="GO" id="GO:0046872">
    <property type="term" value="F:metal ion binding"/>
    <property type="evidence" value="ECO:0007669"/>
    <property type="project" value="UniProtKB-KW"/>
</dbReference>
<name>A0A6F8ZDC4_9FIRM</name>
<feature type="domain" description="Radical SAM core" evidence="7">
    <location>
        <begin position="6"/>
        <end position="222"/>
    </location>
</feature>
<keyword evidence="4" id="KW-0479">Metal-binding</keyword>
<organism evidence="8 9">
    <name type="scientific">Candidatus Hydrogenisulfobacillus filiaventi</name>
    <dbReference type="NCBI Taxonomy" id="2707344"/>
    <lineage>
        <taxon>Bacteria</taxon>
        <taxon>Bacillati</taxon>
        <taxon>Bacillota</taxon>
        <taxon>Clostridia</taxon>
        <taxon>Eubacteriales</taxon>
        <taxon>Clostridiales Family XVII. Incertae Sedis</taxon>
        <taxon>Candidatus Hydrogenisulfobacillus</taxon>
    </lineage>
</organism>
<keyword evidence="6" id="KW-0411">Iron-sulfur</keyword>
<dbReference type="Proteomes" id="UP000503399">
    <property type="component" value="Chromosome"/>
</dbReference>
<evidence type="ECO:0000256" key="3">
    <source>
        <dbReference type="ARBA" id="ARBA00022691"/>
    </source>
</evidence>
<proteinExistence type="predicted"/>
<reference evidence="8 9" key="1">
    <citation type="submission" date="2020-02" db="EMBL/GenBank/DDBJ databases">
        <authorList>
            <person name="Hogendoorn C."/>
        </authorList>
    </citation>
    <scope>NUCLEOTIDE SEQUENCE [LARGE SCALE GENOMIC DNA]</scope>
    <source>
        <strain evidence="8">R501</strain>
    </source>
</reference>
<evidence type="ECO:0000256" key="2">
    <source>
        <dbReference type="ARBA" id="ARBA00022485"/>
    </source>
</evidence>
<dbReference type="CDD" id="cd01335">
    <property type="entry name" value="Radical_SAM"/>
    <property type="match status" value="1"/>
</dbReference>
<dbReference type="SFLD" id="SFLDG01067">
    <property type="entry name" value="SPASM/twitch_domain_containing"/>
    <property type="match status" value="1"/>
</dbReference>
<dbReference type="GO" id="GO:0003824">
    <property type="term" value="F:catalytic activity"/>
    <property type="evidence" value="ECO:0007669"/>
    <property type="project" value="InterPro"/>
</dbReference>
<dbReference type="Pfam" id="PF04055">
    <property type="entry name" value="Radical_SAM"/>
    <property type="match status" value="1"/>
</dbReference>
<evidence type="ECO:0000313" key="9">
    <source>
        <dbReference type="Proteomes" id="UP000503399"/>
    </source>
</evidence>
<dbReference type="SFLD" id="SFLDG01386">
    <property type="entry name" value="main_SPASM_domain-containing"/>
    <property type="match status" value="1"/>
</dbReference>
<dbReference type="Gene3D" id="3.20.20.70">
    <property type="entry name" value="Aldolase class I"/>
    <property type="match status" value="1"/>
</dbReference>
<evidence type="ECO:0000259" key="7">
    <source>
        <dbReference type="PROSITE" id="PS51918"/>
    </source>
</evidence>
<protein>
    <submittedName>
        <fullName evidence="8">Radical SAM domain heme biosynthesis protein</fullName>
    </submittedName>
</protein>
<dbReference type="CDD" id="cd21123">
    <property type="entry name" value="SPASM_MftC-like"/>
    <property type="match status" value="1"/>
</dbReference>
<keyword evidence="9" id="KW-1185">Reference proteome</keyword>
<dbReference type="InterPro" id="IPR007197">
    <property type="entry name" value="rSAM"/>
</dbReference>
<dbReference type="SUPFAM" id="SSF102114">
    <property type="entry name" value="Radical SAM enzymes"/>
    <property type="match status" value="1"/>
</dbReference>
<dbReference type="PANTHER" id="PTHR11228:SF34">
    <property type="entry name" value="TUNGSTEN-CONTAINING ALDEHYDE FERREDOXIN OXIDOREDUCTASE COFACTOR MODIFYING PROTEIN"/>
    <property type="match status" value="1"/>
</dbReference>
<dbReference type="PROSITE" id="PS51918">
    <property type="entry name" value="RADICAL_SAM"/>
    <property type="match status" value="1"/>
</dbReference>
<evidence type="ECO:0000256" key="5">
    <source>
        <dbReference type="ARBA" id="ARBA00023004"/>
    </source>
</evidence>
<evidence type="ECO:0000313" key="8">
    <source>
        <dbReference type="EMBL" id="CAB1127660.1"/>
    </source>
</evidence>
<keyword evidence="3" id="KW-0949">S-adenosyl-L-methionine</keyword>
<dbReference type="InterPro" id="IPR017200">
    <property type="entry name" value="PqqE-like"/>
</dbReference>
<evidence type="ECO:0000256" key="4">
    <source>
        <dbReference type="ARBA" id="ARBA00022723"/>
    </source>
</evidence>